<dbReference type="OrthoDB" id="2934649at2759"/>
<organism evidence="1 2">
    <name type="scientific">Gymnopilus junonius</name>
    <name type="common">Spectacular rustgill mushroom</name>
    <name type="synonym">Gymnopilus spectabilis subsp. junonius</name>
    <dbReference type="NCBI Taxonomy" id="109634"/>
    <lineage>
        <taxon>Eukaryota</taxon>
        <taxon>Fungi</taxon>
        <taxon>Dikarya</taxon>
        <taxon>Basidiomycota</taxon>
        <taxon>Agaricomycotina</taxon>
        <taxon>Agaricomycetes</taxon>
        <taxon>Agaricomycetidae</taxon>
        <taxon>Agaricales</taxon>
        <taxon>Agaricineae</taxon>
        <taxon>Hymenogastraceae</taxon>
        <taxon>Gymnopilus</taxon>
    </lineage>
</organism>
<dbReference type="Gene3D" id="1.20.1280.50">
    <property type="match status" value="1"/>
</dbReference>
<accession>A0A9P5NJW3</accession>
<comment type="caution">
    <text evidence="1">The sequence shown here is derived from an EMBL/GenBank/DDBJ whole genome shotgun (WGS) entry which is preliminary data.</text>
</comment>
<dbReference type="EMBL" id="JADNYJ010000078">
    <property type="protein sequence ID" value="KAF8889736.1"/>
    <property type="molecule type" value="Genomic_DNA"/>
</dbReference>
<dbReference type="Proteomes" id="UP000724874">
    <property type="component" value="Unassembled WGS sequence"/>
</dbReference>
<evidence type="ECO:0000313" key="2">
    <source>
        <dbReference type="Proteomes" id="UP000724874"/>
    </source>
</evidence>
<keyword evidence="2" id="KW-1185">Reference proteome</keyword>
<proteinExistence type="predicted"/>
<sequence>MEYTTFPSPITKLGQDILWSIFSLNADMDEPLEYDAFLDKNFENISALDNVMIASQVCQSWRSLLLRSPSVWGRVVRLNRLSELGKIGRKEIMKRTGNAPLCIKGSVQGKQSNYFFLSELFQKDWSRMRKIDIRIRRQGLYDDTLWDVFLRPTPHLVSFKIILEGALNRTFSSEDRFLFAGEAPLLQELCTKNVSFTIQAPWIKRLRCLRLETAEFKG</sequence>
<reference evidence="1" key="1">
    <citation type="submission" date="2020-11" db="EMBL/GenBank/DDBJ databases">
        <authorList>
            <consortium name="DOE Joint Genome Institute"/>
            <person name="Ahrendt S."/>
            <person name="Riley R."/>
            <person name="Andreopoulos W."/>
            <person name="LaButti K."/>
            <person name="Pangilinan J."/>
            <person name="Ruiz-duenas F.J."/>
            <person name="Barrasa J.M."/>
            <person name="Sanchez-Garcia M."/>
            <person name="Camarero S."/>
            <person name="Miyauchi S."/>
            <person name="Serrano A."/>
            <person name="Linde D."/>
            <person name="Babiker R."/>
            <person name="Drula E."/>
            <person name="Ayuso-Fernandez I."/>
            <person name="Pacheco R."/>
            <person name="Padilla G."/>
            <person name="Ferreira P."/>
            <person name="Barriuso J."/>
            <person name="Kellner H."/>
            <person name="Castanera R."/>
            <person name="Alfaro M."/>
            <person name="Ramirez L."/>
            <person name="Pisabarro A.G."/>
            <person name="Kuo A."/>
            <person name="Tritt A."/>
            <person name="Lipzen A."/>
            <person name="He G."/>
            <person name="Yan M."/>
            <person name="Ng V."/>
            <person name="Cullen D."/>
            <person name="Martin F."/>
            <person name="Rosso M.-N."/>
            <person name="Henrissat B."/>
            <person name="Hibbett D."/>
            <person name="Martinez A.T."/>
            <person name="Grigoriev I.V."/>
        </authorList>
    </citation>
    <scope>NUCLEOTIDE SEQUENCE</scope>
    <source>
        <strain evidence="1">AH 44721</strain>
    </source>
</reference>
<name>A0A9P5NJW3_GYMJU</name>
<protein>
    <recommendedName>
        <fullName evidence="3">F-box domain-containing protein</fullName>
    </recommendedName>
</protein>
<evidence type="ECO:0000313" key="1">
    <source>
        <dbReference type="EMBL" id="KAF8889736.1"/>
    </source>
</evidence>
<gene>
    <name evidence="1" type="ORF">CPB84DRAFT_1849270</name>
</gene>
<evidence type="ECO:0008006" key="3">
    <source>
        <dbReference type="Google" id="ProtNLM"/>
    </source>
</evidence>
<dbReference type="AlphaFoldDB" id="A0A9P5NJW3"/>